<feature type="region of interest" description="Disordered" evidence="1">
    <location>
        <begin position="40"/>
        <end position="59"/>
    </location>
</feature>
<evidence type="ECO:0000256" key="1">
    <source>
        <dbReference type="SAM" id="MobiDB-lite"/>
    </source>
</evidence>
<dbReference type="RefSeq" id="XP_033401577.1">
    <property type="nucleotide sequence ID" value="XM_033541810.1"/>
</dbReference>
<dbReference type="OrthoDB" id="3956089at2759"/>
<keyword evidence="3" id="KW-1185">Reference proteome</keyword>
<proteinExistence type="predicted"/>
<name>A0A6A6BRD8_9PEZI</name>
<reference evidence="2" key="1">
    <citation type="journal article" date="2020" name="Stud. Mycol.">
        <title>101 Dothideomycetes genomes: a test case for predicting lifestyles and emergence of pathogens.</title>
        <authorList>
            <person name="Haridas S."/>
            <person name="Albert R."/>
            <person name="Binder M."/>
            <person name="Bloem J."/>
            <person name="Labutti K."/>
            <person name="Salamov A."/>
            <person name="Andreopoulos B."/>
            <person name="Baker S."/>
            <person name="Barry K."/>
            <person name="Bills G."/>
            <person name="Bluhm B."/>
            <person name="Cannon C."/>
            <person name="Castanera R."/>
            <person name="Culley D."/>
            <person name="Daum C."/>
            <person name="Ezra D."/>
            <person name="Gonzalez J."/>
            <person name="Henrissat B."/>
            <person name="Kuo A."/>
            <person name="Liang C."/>
            <person name="Lipzen A."/>
            <person name="Lutzoni F."/>
            <person name="Magnuson J."/>
            <person name="Mondo S."/>
            <person name="Nolan M."/>
            <person name="Ohm R."/>
            <person name="Pangilinan J."/>
            <person name="Park H.-J."/>
            <person name="Ramirez L."/>
            <person name="Alfaro M."/>
            <person name="Sun H."/>
            <person name="Tritt A."/>
            <person name="Yoshinaga Y."/>
            <person name="Zwiers L.-H."/>
            <person name="Turgeon B."/>
            <person name="Goodwin S."/>
            <person name="Spatafora J."/>
            <person name="Crous P."/>
            <person name="Grigoriev I."/>
        </authorList>
    </citation>
    <scope>NUCLEOTIDE SEQUENCE</scope>
    <source>
        <strain evidence="2">CBS 121167</strain>
    </source>
</reference>
<protein>
    <submittedName>
        <fullName evidence="2">Uncharacterized protein</fullName>
    </submittedName>
</protein>
<organism evidence="2 3">
    <name type="scientific">Aplosporella prunicola CBS 121167</name>
    <dbReference type="NCBI Taxonomy" id="1176127"/>
    <lineage>
        <taxon>Eukaryota</taxon>
        <taxon>Fungi</taxon>
        <taxon>Dikarya</taxon>
        <taxon>Ascomycota</taxon>
        <taxon>Pezizomycotina</taxon>
        <taxon>Dothideomycetes</taxon>
        <taxon>Dothideomycetes incertae sedis</taxon>
        <taxon>Botryosphaeriales</taxon>
        <taxon>Aplosporellaceae</taxon>
        <taxon>Aplosporella</taxon>
    </lineage>
</organism>
<dbReference type="AlphaFoldDB" id="A0A6A6BRD8"/>
<dbReference type="Proteomes" id="UP000799438">
    <property type="component" value="Unassembled WGS sequence"/>
</dbReference>
<gene>
    <name evidence="2" type="ORF">K452DRAFT_295420</name>
</gene>
<accession>A0A6A6BRD8</accession>
<dbReference type="GeneID" id="54299307"/>
<evidence type="ECO:0000313" key="3">
    <source>
        <dbReference type="Proteomes" id="UP000799438"/>
    </source>
</evidence>
<sequence>MAGEKQIRCLFLIRNKAKTVEDLEEIKRLKAACEAGDAVNPKDEGPIDVGSPRAGSTAPPKMLELVDFARMPAF</sequence>
<dbReference type="EMBL" id="ML995477">
    <property type="protein sequence ID" value="KAF2145865.1"/>
    <property type="molecule type" value="Genomic_DNA"/>
</dbReference>
<evidence type="ECO:0000313" key="2">
    <source>
        <dbReference type="EMBL" id="KAF2145865.1"/>
    </source>
</evidence>